<protein>
    <submittedName>
        <fullName evidence="3">DUF115 domain-containing protein</fullName>
    </submittedName>
</protein>
<dbReference type="Pfam" id="PF01973">
    <property type="entry name" value="MptE-like"/>
    <property type="match status" value="1"/>
</dbReference>
<reference evidence="3" key="1">
    <citation type="journal article" date="2020" name="ISME J.">
        <title>Gammaproteobacteria mediating utilization of methyl-, sulfur- and petroleum organic compounds in deep ocean hydrothermal plumes.</title>
        <authorList>
            <person name="Zhou Z."/>
            <person name="Liu Y."/>
            <person name="Pan J."/>
            <person name="Cron B.R."/>
            <person name="Toner B.M."/>
            <person name="Anantharaman K."/>
            <person name="Breier J.A."/>
            <person name="Dick G.J."/>
            <person name="Li M."/>
        </authorList>
    </citation>
    <scope>NUCLEOTIDE SEQUENCE</scope>
    <source>
        <strain evidence="3">SZUA-1501</strain>
    </source>
</reference>
<dbReference type="Gene3D" id="3.90.1480.10">
    <property type="entry name" value="Alpha-2,3-sialyltransferase"/>
    <property type="match status" value="1"/>
</dbReference>
<evidence type="ECO:0000259" key="2">
    <source>
        <dbReference type="Pfam" id="PF20157"/>
    </source>
</evidence>
<gene>
    <name evidence="3" type="ORF">EYH37_04510</name>
</gene>
<sequence length="648" mass="75264">MTLTAKQLEENFEKNFAFLKKRFPQLAEKFKNFKTSADLILDPKFGLNIFDRKKEVFLYPGDARLITLKQIAHWLENPSFLTLAPQEIEGNEEWLHVRFINSLVKLRKEVLKSDRLSLSSKVPLSLIVIGVGLGEHLKFLVGNLNLENLLILEPNEDFFYISLHYLNWEELISKFTQNGGLRFTILLGKDAKDTSKVISLFSEMGPFKASTTFLYIHYLDQFLKNYLRELGTEVVRNISFFGFFDDEIISLKHTLTNIKNGVPLFNPHGKELSPDLPAVVVGSGPSLDFLIPYLKKYGDKLFIISCGTALRVLERHGIKPDLHVNIERTELPYDVAVKSTSPEYRKEIPFLGANNNYPPFFRIFKEGAFFLKAGDAGAELFPQEKLYFVNPTVTNTGLALAFYLGFKRVYLFGVDLAFKGKRHHAKGTAYEILFKEVKNLLKEEIEVEGNFGEKLLTSSLFYSSLKVMKESIKYFKNLREEFEVFNPNKGAKIDGAIPLREEELENHLKGLKENKQNFVSEFWQKTVEPLEENWFDFSKLKMQLMTNFYQLKQVMEEVLEKVEKPEDFAQTVAEFYDYIMVIRKYNIILYHLLHGTLTLFFAHLQFGLFADVPTSQKELYLKEAKKLLRKMLQEMEKEIYNLYGYFPF</sequence>
<proteinExistence type="predicted"/>
<evidence type="ECO:0000313" key="3">
    <source>
        <dbReference type="EMBL" id="HIP98606.1"/>
    </source>
</evidence>
<dbReference type="InterPro" id="IPR045376">
    <property type="entry name" value="Maf_N"/>
</dbReference>
<name>A0A9D1CFM9_AQUAO</name>
<feature type="domain" description="Glycosyltransferase Maf N-terminal" evidence="2">
    <location>
        <begin position="12"/>
        <end position="236"/>
    </location>
</feature>
<dbReference type="Proteomes" id="UP000606463">
    <property type="component" value="Unassembled WGS sequence"/>
</dbReference>
<dbReference type="EMBL" id="DQVE01000047">
    <property type="protein sequence ID" value="HIP98606.1"/>
    <property type="molecule type" value="Genomic_DNA"/>
</dbReference>
<evidence type="ECO:0000313" key="4">
    <source>
        <dbReference type="Proteomes" id="UP000606463"/>
    </source>
</evidence>
<dbReference type="InterPro" id="IPR002826">
    <property type="entry name" value="MptE-like"/>
</dbReference>
<dbReference type="PANTHER" id="PTHR41786">
    <property type="entry name" value="MOTILITY ACCESSORY FACTOR MAF"/>
    <property type="match status" value="1"/>
</dbReference>
<organism evidence="3 4">
    <name type="scientific">Aquifex aeolicus</name>
    <dbReference type="NCBI Taxonomy" id="63363"/>
    <lineage>
        <taxon>Bacteria</taxon>
        <taxon>Pseudomonadati</taxon>
        <taxon>Aquificota</taxon>
        <taxon>Aquificia</taxon>
        <taxon>Aquificales</taxon>
        <taxon>Aquificaceae</taxon>
        <taxon>Aquifex</taxon>
    </lineage>
</organism>
<feature type="domain" description="6-hydroxymethylpterin diphosphokinase MptE-like" evidence="1">
    <location>
        <begin position="253"/>
        <end position="419"/>
    </location>
</feature>
<dbReference type="PANTHER" id="PTHR41786:SF1">
    <property type="entry name" value="6-HYDROXYMETHYLPTERIN DIPHOSPHOKINASE MPTE-LIKE DOMAIN-CONTAINING PROTEIN"/>
    <property type="match status" value="1"/>
</dbReference>
<dbReference type="Pfam" id="PF20157">
    <property type="entry name" value="Maf_flag10_N"/>
    <property type="match status" value="1"/>
</dbReference>
<accession>A0A9D1CFM9</accession>
<comment type="caution">
    <text evidence="3">The sequence shown here is derived from an EMBL/GenBank/DDBJ whole genome shotgun (WGS) entry which is preliminary data.</text>
</comment>
<dbReference type="AlphaFoldDB" id="A0A9D1CFM9"/>
<evidence type="ECO:0000259" key="1">
    <source>
        <dbReference type="Pfam" id="PF01973"/>
    </source>
</evidence>